<evidence type="ECO:0000313" key="3">
    <source>
        <dbReference type="Proteomes" id="UP001251085"/>
    </source>
</evidence>
<evidence type="ECO:0000313" key="2">
    <source>
        <dbReference type="EMBL" id="MDT1061985.1"/>
    </source>
</evidence>
<comment type="caution">
    <text evidence="2">The sequence shown here is derived from an EMBL/GenBank/DDBJ whole genome shotgun (WGS) entry which is preliminary data.</text>
</comment>
<reference evidence="3" key="1">
    <citation type="submission" date="2023-07" db="EMBL/GenBank/DDBJ databases">
        <title>Characterization of two Paracoccaceae strains isolated from Phycosphere and proposal of Xinfangfangia lacusdiani sp. nov.</title>
        <authorList>
            <person name="Deng Y."/>
            <person name="Zhang Y.Q."/>
        </authorList>
    </citation>
    <scope>NUCLEOTIDE SEQUENCE [LARGE SCALE GENOMIC DNA]</scope>
    <source>
        <strain evidence="3">CPCC 101403</strain>
    </source>
</reference>
<accession>A0ABU3EEX7</accession>
<organism evidence="2 3">
    <name type="scientific">Paracoccus broussonetiae</name>
    <dbReference type="NCBI Taxonomy" id="3075834"/>
    <lineage>
        <taxon>Bacteria</taxon>
        <taxon>Pseudomonadati</taxon>
        <taxon>Pseudomonadota</taxon>
        <taxon>Alphaproteobacteria</taxon>
        <taxon>Rhodobacterales</taxon>
        <taxon>Paracoccaceae</taxon>
        <taxon>Paracoccus</taxon>
    </lineage>
</organism>
<dbReference type="EMBL" id="JAVRQI010000006">
    <property type="protein sequence ID" value="MDT1061985.1"/>
    <property type="molecule type" value="Genomic_DNA"/>
</dbReference>
<dbReference type="RefSeq" id="WP_311759085.1">
    <property type="nucleotide sequence ID" value="NZ_JAVRQI010000006.1"/>
</dbReference>
<name>A0ABU3EEX7_9RHOB</name>
<dbReference type="Proteomes" id="UP001251085">
    <property type="component" value="Unassembled WGS sequence"/>
</dbReference>
<feature type="region of interest" description="Disordered" evidence="1">
    <location>
        <begin position="220"/>
        <end position="242"/>
    </location>
</feature>
<protein>
    <submittedName>
        <fullName evidence="2">Uncharacterized protein</fullName>
    </submittedName>
</protein>
<evidence type="ECO:0000256" key="1">
    <source>
        <dbReference type="SAM" id="MobiDB-lite"/>
    </source>
</evidence>
<sequence>MSLFLAAIGPMGQPETTAWFLFPGDPDRPVVVAPTLAEAMPELQDIAQGRSIHCEPQLAGNGLDPAPWGEPARSDFAVIALDIENPDTMARIEDALLVGRFCQAFAALCDRVARGWPQDERLLALDIPGRGARFAMIVEGPGLVILDDTSRPDAEELSALDGLAAVLGRGHPAVESAFGRAFGLSGIPQPFQLHAGDKRPVNEADLALLTEALTAASRLDPGAAEPGESRGNGLTAQIVPAG</sequence>
<keyword evidence="3" id="KW-1185">Reference proteome</keyword>
<proteinExistence type="predicted"/>
<gene>
    <name evidence="2" type="ORF">RM190_08970</name>
</gene>